<dbReference type="EMBL" id="JADCNM010000008">
    <property type="protein sequence ID" value="KAG0472050.1"/>
    <property type="molecule type" value="Genomic_DNA"/>
</dbReference>
<dbReference type="Proteomes" id="UP000639772">
    <property type="component" value="Unassembled WGS sequence"/>
</dbReference>
<evidence type="ECO:0000313" key="1">
    <source>
        <dbReference type="EMBL" id="KAG0472050.1"/>
    </source>
</evidence>
<reference evidence="1 2" key="1">
    <citation type="journal article" date="2020" name="Nat. Food">
        <title>A phased Vanilla planifolia genome enables genetic improvement of flavour and production.</title>
        <authorList>
            <person name="Hasing T."/>
            <person name="Tang H."/>
            <person name="Brym M."/>
            <person name="Khazi F."/>
            <person name="Huang T."/>
            <person name="Chambers A.H."/>
        </authorList>
    </citation>
    <scope>NUCLEOTIDE SEQUENCE [LARGE SCALE GENOMIC DNA]</scope>
    <source>
        <tissue evidence="1">Leaf</tissue>
    </source>
</reference>
<feature type="non-terminal residue" evidence="1">
    <location>
        <position position="78"/>
    </location>
</feature>
<name>A0A835QKE4_VANPL</name>
<gene>
    <name evidence="1" type="ORF">HPP92_016596</name>
</gene>
<accession>A0A835QKE4</accession>
<organism evidence="1 2">
    <name type="scientific">Vanilla planifolia</name>
    <name type="common">Vanilla</name>
    <dbReference type="NCBI Taxonomy" id="51239"/>
    <lineage>
        <taxon>Eukaryota</taxon>
        <taxon>Viridiplantae</taxon>
        <taxon>Streptophyta</taxon>
        <taxon>Embryophyta</taxon>
        <taxon>Tracheophyta</taxon>
        <taxon>Spermatophyta</taxon>
        <taxon>Magnoliopsida</taxon>
        <taxon>Liliopsida</taxon>
        <taxon>Asparagales</taxon>
        <taxon>Orchidaceae</taxon>
        <taxon>Vanilloideae</taxon>
        <taxon>Vanilleae</taxon>
        <taxon>Vanilla</taxon>
    </lineage>
</organism>
<proteinExistence type="predicted"/>
<protein>
    <submittedName>
        <fullName evidence="1">Uncharacterized protein</fullName>
    </submittedName>
</protein>
<evidence type="ECO:0000313" key="2">
    <source>
        <dbReference type="Proteomes" id="UP000639772"/>
    </source>
</evidence>
<comment type="caution">
    <text evidence="1">The sequence shown here is derived from an EMBL/GenBank/DDBJ whole genome shotgun (WGS) entry which is preliminary data.</text>
</comment>
<dbReference type="AlphaFoldDB" id="A0A835QKE4"/>
<sequence>RTAQGSGRLHDGRRRVVGSGGVFRMRRTLTDAISASCAAGGIAGSGDAAAPDLYGELLHTSLRLALEGGFRRGQGGFD</sequence>